<evidence type="ECO:0000256" key="3">
    <source>
        <dbReference type="ARBA" id="ARBA00004496"/>
    </source>
</evidence>
<dbReference type="GO" id="GO:0046983">
    <property type="term" value="F:protein dimerization activity"/>
    <property type="evidence" value="ECO:0007669"/>
    <property type="project" value="InterPro"/>
</dbReference>
<dbReference type="STRING" id="354355.SAMN05660816_01152"/>
<gene>
    <name evidence="18" type="ORF">A4H97_05635</name>
</gene>
<dbReference type="SMART" id="SM00387">
    <property type="entry name" value="HATPase_c"/>
    <property type="match status" value="1"/>
</dbReference>
<keyword evidence="12" id="KW-0902">Two-component regulatory system</keyword>
<dbReference type="InterPro" id="IPR005467">
    <property type="entry name" value="His_kinase_dom"/>
</dbReference>
<evidence type="ECO:0000256" key="13">
    <source>
        <dbReference type="ARBA" id="ARBA00023014"/>
    </source>
</evidence>
<keyword evidence="6" id="KW-0004">4Fe-4S</keyword>
<evidence type="ECO:0000256" key="4">
    <source>
        <dbReference type="ARBA" id="ARBA00012438"/>
    </source>
</evidence>
<dbReference type="GO" id="GO:0005737">
    <property type="term" value="C:cytoplasm"/>
    <property type="evidence" value="ECO:0007669"/>
    <property type="project" value="UniProtKB-SubCell"/>
</dbReference>
<dbReference type="InterPro" id="IPR011712">
    <property type="entry name" value="Sig_transdc_His_kin_sub3_dim/P"/>
</dbReference>
<evidence type="ECO:0000256" key="6">
    <source>
        <dbReference type="ARBA" id="ARBA00022485"/>
    </source>
</evidence>
<dbReference type="RefSeq" id="WP_081201008.1">
    <property type="nucleotide sequence ID" value="NZ_FOCZ01000002.1"/>
</dbReference>
<accession>A0A1V9ELH5</accession>
<keyword evidence="16" id="KW-1133">Transmembrane helix</keyword>
<dbReference type="AlphaFoldDB" id="A0A1V9ELH5"/>
<comment type="catalytic activity">
    <reaction evidence="1">
        <text>ATP + protein L-histidine = ADP + protein N-phospho-L-histidine.</text>
        <dbReference type="EC" id="2.7.13.3"/>
    </reaction>
</comment>
<feature type="transmembrane region" description="Helical" evidence="16">
    <location>
        <begin position="6"/>
        <end position="30"/>
    </location>
</feature>
<evidence type="ECO:0000313" key="18">
    <source>
        <dbReference type="EMBL" id="OQP46998.1"/>
    </source>
</evidence>
<evidence type="ECO:0000256" key="7">
    <source>
        <dbReference type="ARBA" id="ARBA00022490"/>
    </source>
</evidence>
<evidence type="ECO:0000259" key="17">
    <source>
        <dbReference type="PROSITE" id="PS50109"/>
    </source>
</evidence>
<comment type="subcellular location">
    <subcellularLocation>
        <location evidence="3">Cytoplasm</location>
    </subcellularLocation>
</comment>
<evidence type="ECO:0000256" key="8">
    <source>
        <dbReference type="ARBA" id="ARBA00022679"/>
    </source>
</evidence>
<dbReference type="CDD" id="cd16917">
    <property type="entry name" value="HATPase_UhpB-NarQ-NarX-like"/>
    <property type="match status" value="1"/>
</dbReference>
<protein>
    <recommendedName>
        <fullName evidence="5">Oxygen sensor histidine kinase NreB</fullName>
        <ecNumber evidence="4">2.7.13.3</ecNumber>
    </recommendedName>
    <alternativeName>
        <fullName evidence="15">Nitrogen regulation protein B</fullName>
    </alternativeName>
</protein>
<dbReference type="Gene3D" id="3.30.565.10">
    <property type="entry name" value="Histidine kinase-like ATPase, C-terminal domain"/>
    <property type="match status" value="1"/>
</dbReference>
<keyword evidence="16" id="KW-0472">Membrane</keyword>
<dbReference type="OrthoDB" id="9760839at2"/>
<keyword evidence="8" id="KW-0808">Transferase</keyword>
<dbReference type="InterPro" id="IPR003594">
    <property type="entry name" value="HATPase_dom"/>
</dbReference>
<keyword evidence="10" id="KW-0418">Kinase</keyword>
<name>A0A1V9ELH5_9BACT</name>
<dbReference type="Pfam" id="PF07730">
    <property type="entry name" value="HisKA_3"/>
    <property type="match status" value="1"/>
</dbReference>
<dbReference type="InterPro" id="IPR050482">
    <property type="entry name" value="Sensor_HK_TwoCompSys"/>
</dbReference>
<evidence type="ECO:0000256" key="2">
    <source>
        <dbReference type="ARBA" id="ARBA00001966"/>
    </source>
</evidence>
<evidence type="ECO:0000256" key="1">
    <source>
        <dbReference type="ARBA" id="ARBA00000085"/>
    </source>
</evidence>
<keyword evidence="11" id="KW-0408">Iron</keyword>
<dbReference type="GO" id="GO:0016020">
    <property type="term" value="C:membrane"/>
    <property type="evidence" value="ECO:0007669"/>
    <property type="project" value="InterPro"/>
</dbReference>
<dbReference type="SUPFAM" id="SSF55874">
    <property type="entry name" value="ATPase domain of HSP90 chaperone/DNA topoisomerase II/histidine kinase"/>
    <property type="match status" value="1"/>
</dbReference>
<dbReference type="PANTHER" id="PTHR24421">
    <property type="entry name" value="NITRATE/NITRITE SENSOR PROTEIN NARX-RELATED"/>
    <property type="match status" value="1"/>
</dbReference>
<dbReference type="Gene3D" id="1.20.5.1930">
    <property type="match status" value="1"/>
</dbReference>
<keyword evidence="9" id="KW-0479">Metal-binding</keyword>
<proteinExistence type="predicted"/>
<reference evidence="19" key="1">
    <citation type="submission" date="2016-04" db="EMBL/GenBank/DDBJ databases">
        <authorList>
            <person name="Chen L."/>
            <person name="Zhuang W."/>
            <person name="Wang G."/>
        </authorList>
    </citation>
    <scope>NUCLEOTIDE SEQUENCE [LARGE SCALE GENOMIC DNA]</scope>
    <source>
        <strain evidence="19">17621</strain>
    </source>
</reference>
<comment type="caution">
    <text evidence="18">The sequence shown here is derived from an EMBL/GenBank/DDBJ whole genome shotgun (WGS) entry which is preliminary data.</text>
</comment>
<dbReference type="EC" id="2.7.13.3" evidence="4"/>
<dbReference type="EMBL" id="LVXG01000023">
    <property type="protein sequence ID" value="OQP46998.1"/>
    <property type="molecule type" value="Genomic_DNA"/>
</dbReference>
<dbReference type="PROSITE" id="PS50109">
    <property type="entry name" value="HIS_KIN"/>
    <property type="match status" value="1"/>
</dbReference>
<keyword evidence="7" id="KW-0963">Cytoplasm</keyword>
<dbReference type="GO" id="GO:0046872">
    <property type="term" value="F:metal ion binding"/>
    <property type="evidence" value="ECO:0007669"/>
    <property type="project" value="UniProtKB-KW"/>
</dbReference>
<keyword evidence="19" id="KW-1185">Reference proteome</keyword>
<evidence type="ECO:0000313" key="19">
    <source>
        <dbReference type="Proteomes" id="UP000192610"/>
    </source>
</evidence>
<sequence length="263" mass="29675">MTPDIYIVIIFGAILAVLLVGFIVTTLFLYQRRQHRQESEIIRMKEEYERETLKSQLEIQEETFKNIGQELHDNIGQMLSVVKLSLAVLPMDKEHEAYEPIQGTRQVLNKAMIDLANLTKSLHTDRIAQIGLAESIHFELENINRTGLLDIEFSNAGIEQSFDDQKGIVLFRIFQENLNNILKHSKAQKIQVGLTYLEDKFIMKIIDDGVGFNVAEKKNSTSSAAGVGLKSIFNRAKLIGADIDMQSEPGKGTIVTIQLPIPH</sequence>
<comment type="function">
    <text evidence="14">Member of the two-component regulatory system NreB/NreC involved in the control of dissimilatory nitrate/nitrite reduction in response to oxygen. NreB functions as a direct oxygen sensor histidine kinase which is autophosphorylated, in the absence of oxygen, probably at the conserved histidine residue, and transfers its phosphate group probably to a conserved aspartate residue of NreC. NreB/NreC activates the expression of the nitrate (narGHJI) and nitrite (nir) reductase operons, as well as the putative nitrate transporter gene narT.</text>
</comment>
<keyword evidence="13" id="KW-0411">Iron-sulfur</keyword>
<keyword evidence="16" id="KW-0812">Transmembrane</keyword>
<dbReference type="PRINTS" id="PR00344">
    <property type="entry name" value="BCTRLSENSOR"/>
</dbReference>
<evidence type="ECO:0000256" key="10">
    <source>
        <dbReference type="ARBA" id="ARBA00022777"/>
    </source>
</evidence>
<evidence type="ECO:0000256" key="5">
    <source>
        <dbReference type="ARBA" id="ARBA00017322"/>
    </source>
</evidence>
<dbReference type="Proteomes" id="UP000192610">
    <property type="component" value="Unassembled WGS sequence"/>
</dbReference>
<evidence type="ECO:0000256" key="12">
    <source>
        <dbReference type="ARBA" id="ARBA00023012"/>
    </source>
</evidence>
<evidence type="ECO:0000256" key="14">
    <source>
        <dbReference type="ARBA" id="ARBA00024827"/>
    </source>
</evidence>
<dbReference type="Pfam" id="PF02518">
    <property type="entry name" value="HATPase_c"/>
    <property type="match status" value="1"/>
</dbReference>
<dbReference type="GO" id="GO:0051539">
    <property type="term" value="F:4 iron, 4 sulfur cluster binding"/>
    <property type="evidence" value="ECO:0007669"/>
    <property type="project" value="UniProtKB-KW"/>
</dbReference>
<dbReference type="InterPro" id="IPR036890">
    <property type="entry name" value="HATPase_C_sf"/>
</dbReference>
<evidence type="ECO:0000256" key="16">
    <source>
        <dbReference type="SAM" id="Phobius"/>
    </source>
</evidence>
<evidence type="ECO:0000256" key="9">
    <source>
        <dbReference type="ARBA" id="ARBA00022723"/>
    </source>
</evidence>
<dbReference type="InterPro" id="IPR004358">
    <property type="entry name" value="Sig_transdc_His_kin-like_C"/>
</dbReference>
<evidence type="ECO:0000256" key="15">
    <source>
        <dbReference type="ARBA" id="ARBA00030800"/>
    </source>
</evidence>
<organism evidence="18 19">
    <name type="scientific">Niastella yeongjuensis</name>
    <dbReference type="NCBI Taxonomy" id="354355"/>
    <lineage>
        <taxon>Bacteria</taxon>
        <taxon>Pseudomonadati</taxon>
        <taxon>Bacteroidota</taxon>
        <taxon>Chitinophagia</taxon>
        <taxon>Chitinophagales</taxon>
        <taxon>Chitinophagaceae</taxon>
        <taxon>Niastella</taxon>
    </lineage>
</organism>
<comment type="cofactor">
    <cofactor evidence="2">
        <name>[4Fe-4S] cluster</name>
        <dbReference type="ChEBI" id="CHEBI:49883"/>
    </cofactor>
</comment>
<feature type="domain" description="Histidine kinase" evidence="17">
    <location>
        <begin position="170"/>
        <end position="263"/>
    </location>
</feature>
<evidence type="ECO:0000256" key="11">
    <source>
        <dbReference type="ARBA" id="ARBA00023004"/>
    </source>
</evidence>
<dbReference type="GO" id="GO:0000155">
    <property type="term" value="F:phosphorelay sensor kinase activity"/>
    <property type="evidence" value="ECO:0007669"/>
    <property type="project" value="InterPro"/>
</dbReference>